<dbReference type="InterPro" id="IPR017452">
    <property type="entry name" value="GPCR_Rhodpsn_7TM"/>
</dbReference>
<feature type="transmembrane region" description="Helical" evidence="9">
    <location>
        <begin position="250"/>
        <end position="272"/>
    </location>
</feature>
<proteinExistence type="predicted"/>
<dbReference type="PROSITE" id="PS50262">
    <property type="entry name" value="G_PROTEIN_RECEP_F1_2"/>
    <property type="match status" value="1"/>
</dbReference>
<gene>
    <name evidence="11" type="ORF">MRATA1EN1_LOCUS15784</name>
</gene>
<name>A0ABN8YZ11_RANTA</name>
<keyword evidence="4 9" id="KW-1133">Transmembrane helix</keyword>
<evidence type="ECO:0000256" key="4">
    <source>
        <dbReference type="ARBA" id="ARBA00022989"/>
    </source>
</evidence>
<accession>A0ABN8YZ11</accession>
<evidence type="ECO:0000256" key="9">
    <source>
        <dbReference type="SAM" id="Phobius"/>
    </source>
</evidence>
<dbReference type="Gene3D" id="1.20.1070.10">
    <property type="entry name" value="Rhodopsin 7-helix transmembrane proteins"/>
    <property type="match status" value="1"/>
</dbReference>
<dbReference type="InterPro" id="IPR000276">
    <property type="entry name" value="GPCR_Rhodpsn"/>
</dbReference>
<evidence type="ECO:0000256" key="2">
    <source>
        <dbReference type="ARBA" id="ARBA00004141"/>
    </source>
</evidence>
<dbReference type="SUPFAM" id="SSF81321">
    <property type="entry name" value="Family A G protein-coupled receptor-like"/>
    <property type="match status" value="1"/>
</dbReference>
<dbReference type="Proteomes" id="UP001176941">
    <property type="component" value="Chromosome 26"/>
</dbReference>
<comment type="function">
    <text evidence="1">Putative odorant or sperm cell receptor.</text>
</comment>
<keyword evidence="8" id="KW-0807">Transducer</keyword>
<keyword evidence="3 9" id="KW-0812">Transmembrane</keyword>
<dbReference type="PRINTS" id="PR00245">
    <property type="entry name" value="OLFACTORYR"/>
</dbReference>
<feature type="transmembrane region" description="Helical" evidence="9">
    <location>
        <begin position="219"/>
        <end position="238"/>
    </location>
</feature>
<feature type="transmembrane region" description="Helical" evidence="9">
    <location>
        <begin position="284"/>
        <end position="304"/>
    </location>
</feature>
<dbReference type="PRINTS" id="PR00237">
    <property type="entry name" value="GPCRRHODOPSN"/>
</dbReference>
<feature type="transmembrane region" description="Helical" evidence="9">
    <location>
        <begin position="73"/>
        <end position="93"/>
    </location>
</feature>
<reference evidence="11" key="1">
    <citation type="submission" date="2023-04" db="EMBL/GenBank/DDBJ databases">
        <authorList>
            <consortium name="ELIXIR-Norway"/>
        </authorList>
    </citation>
    <scope>NUCLEOTIDE SEQUENCE [LARGE SCALE GENOMIC DNA]</scope>
</reference>
<keyword evidence="6 9" id="KW-0472">Membrane</keyword>
<evidence type="ECO:0000313" key="12">
    <source>
        <dbReference type="Proteomes" id="UP001176941"/>
    </source>
</evidence>
<dbReference type="InterPro" id="IPR000725">
    <property type="entry name" value="Olfact_rcpt"/>
</dbReference>
<evidence type="ECO:0000256" key="6">
    <source>
        <dbReference type="ARBA" id="ARBA00023136"/>
    </source>
</evidence>
<feature type="transmembrane region" description="Helical" evidence="9">
    <location>
        <begin position="159"/>
        <end position="180"/>
    </location>
</feature>
<evidence type="ECO:0000256" key="8">
    <source>
        <dbReference type="ARBA" id="ARBA00023224"/>
    </source>
</evidence>
<comment type="subcellular location">
    <subcellularLocation>
        <location evidence="2">Membrane</location>
        <topology evidence="2">Multi-pass membrane protein</topology>
    </subcellularLocation>
</comment>
<evidence type="ECO:0000256" key="5">
    <source>
        <dbReference type="ARBA" id="ARBA00023040"/>
    </source>
</evidence>
<evidence type="ECO:0000259" key="10">
    <source>
        <dbReference type="PROSITE" id="PS50262"/>
    </source>
</evidence>
<organism evidence="11 12">
    <name type="scientific">Rangifer tarandus platyrhynchus</name>
    <name type="common">Svalbard reindeer</name>
    <dbReference type="NCBI Taxonomy" id="3082113"/>
    <lineage>
        <taxon>Eukaryota</taxon>
        <taxon>Metazoa</taxon>
        <taxon>Chordata</taxon>
        <taxon>Craniata</taxon>
        <taxon>Vertebrata</taxon>
        <taxon>Euteleostomi</taxon>
        <taxon>Mammalia</taxon>
        <taxon>Eutheria</taxon>
        <taxon>Laurasiatheria</taxon>
        <taxon>Artiodactyla</taxon>
        <taxon>Ruminantia</taxon>
        <taxon>Pecora</taxon>
        <taxon>Cervidae</taxon>
        <taxon>Odocoileinae</taxon>
        <taxon>Rangifer</taxon>
    </lineage>
</organism>
<evidence type="ECO:0000256" key="7">
    <source>
        <dbReference type="ARBA" id="ARBA00023170"/>
    </source>
</evidence>
<evidence type="ECO:0000256" key="3">
    <source>
        <dbReference type="ARBA" id="ARBA00022692"/>
    </source>
</evidence>
<keyword evidence="5" id="KW-0297">G-protein coupled receptor</keyword>
<feature type="domain" description="G-protein coupled receptors family 1 profile" evidence="10">
    <location>
        <begin position="55"/>
        <end position="302"/>
    </location>
</feature>
<evidence type="ECO:0000256" key="1">
    <source>
        <dbReference type="ARBA" id="ARBA00003929"/>
    </source>
</evidence>
<dbReference type="Pfam" id="PF13853">
    <property type="entry name" value="7tm_4"/>
    <property type="match status" value="1"/>
</dbReference>
<sequence length="323" mass="36800">MDPGNHSSVTEFILTGLTEQPQLQLLLFFLFLGIYMVTLPLFLLFLGIYVITVMGNQDMITLIRLSSHLHTHMYYFLSNLSFIDLCQSTVITPKMLVNFVTEKNIIFYPECMTQLYFFLLFIIAESCMLAEMVYDCYAAICKCLLYNAIISYYRSFQLTAAVLCIIQLTFHTCLTLRLYFCKASVINHYFCDVFPLMELSCSSIYFKESLALVCSSFKVMIPALTILVSYIFILYKIFHIHSTEGRSKAFSTCSSHILAVAVIYGSAAFMYLQPLSVSPMDQGNVFSVIYTGIVPMLNPLTYTLQDKDVKLAPKKILKSGKCR</sequence>
<feature type="transmembrane region" description="Helical" evidence="9">
    <location>
        <begin position="25"/>
        <end position="52"/>
    </location>
</feature>
<dbReference type="EMBL" id="OX459962">
    <property type="protein sequence ID" value="CAI9166822.1"/>
    <property type="molecule type" value="Genomic_DNA"/>
</dbReference>
<protein>
    <recommendedName>
        <fullName evidence="10">G-protein coupled receptors family 1 profile domain-containing protein</fullName>
    </recommendedName>
</protein>
<keyword evidence="7" id="KW-0675">Receptor</keyword>
<dbReference type="PANTHER" id="PTHR48018">
    <property type="entry name" value="OLFACTORY RECEPTOR"/>
    <property type="match status" value="1"/>
</dbReference>
<evidence type="ECO:0000313" key="11">
    <source>
        <dbReference type="EMBL" id="CAI9166822.1"/>
    </source>
</evidence>
<keyword evidence="12" id="KW-1185">Reference proteome</keyword>